<dbReference type="InterPro" id="IPR010310">
    <property type="entry name" value="T7SS_ESAT-6-like"/>
</dbReference>
<evidence type="ECO:0000313" key="2">
    <source>
        <dbReference type="EMBL" id="NMN96236.1"/>
    </source>
</evidence>
<reference evidence="2 3" key="2">
    <citation type="submission" date="2020-06" db="EMBL/GenBank/DDBJ databases">
        <title>Antribacter stalactiti gen. nov., sp. nov., a new member of the family Nacardiaceae isolated from a cave.</title>
        <authorList>
            <person name="Kim I.S."/>
        </authorList>
    </citation>
    <scope>NUCLEOTIDE SEQUENCE [LARGE SCALE GENOMIC DNA]</scope>
    <source>
        <strain evidence="2 3">YC2-7</strain>
    </source>
</reference>
<dbReference type="RefSeq" id="WP_169587898.1">
    <property type="nucleotide sequence ID" value="NZ_VCQU01000004.1"/>
</dbReference>
<comment type="similarity">
    <text evidence="1">Belongs to the WXG100 family.</text>
</comment>
<protein>
    <recommendedName>
        <fullName evidence="1">ESAT-6-like protein</fullName>
    </recommendedName>
</protein>
<organism evidence="2 3">
    <name type="scientific">Antrihabitans stalactiti</name>
    <dbReference type="NCBI Taxonomy" id="2584121"/>
    <lineage>
        <taxon>Bacteria</taxon>
        <taxon>Bacillati</taxon>
        <taxon>Actinomycetota</taxon>
        <taxon>Actinomycetes</taxon>
        <taxon>Mycobacteriales</taxon>
        <taxon>Nocardiaceae</taxon>
        <taxon>Antrihabitans</taxon>
    </lineage>
</organism>
<name>A0A848KES2_9NOCA</name>
<keyword evidence="3" id="KW-1185">Reference proteome</keyword>
<dbReference type="InterPro" id="IPR036689">
    <property type="entry name" value="ESAT-6-like_sf"/>
</dbReference>
<dbReference type="SUPFAM" id="SSF140453">
    <property type="entry name" value="EsxAB dimer-like"/>
    <property type="match status" value="1"/>
</dbReference>
<reference evidence="2 3" key="1">
    <citation type="submission" date="2019-05" db="EMBL/GenBank/DDBJ databases">
        <authorList>
            <person name="Lee S.D."/>
        </authorList>
    </citation>
    <scope>NUCLEOTIDE SEQUENCE [LARGE SCALE GENOMIC DNA]</scope>
    <source>
        <strain evidence="2 3">YC2-7</strain>
    </source>
</reference>
<evidence type="ECO:0000256" key="1">
    <source>
        <dbReference type="RuleBase" id="RU362001"/>
    </source>
</evidence>
<dbReference type="Gene3D" id="1.10.287.1060">
    <property type="entry name" value="ESAT-6-like"/>
    <property type="match status" value="1"/>
</dbReference>
<evidence type="ECO:0000313" key="3">
    <source>
        <dbReference type="Proteomes" id="UP000535543"/>
    </source>
</evidence>
<dbReference type="AlphaFoldDB" id="A0A848KES2"/>
<dbReference type="Proteomes" id="UP000535543">
    <property type="component" value="Unassembled WGS sequence"/>
</dbReference>
<proteinExistence type="inferred from homology"/>
<gene>
    <name evidence="2" type="ORF">FGL95_14445</name>
</gene>
<dbReference type="EMBL" id="VCQU01000004">
    <property type="protein sequence ID" value="NMN96236.1"/>
    <property type="molecule type" value="Genomic_DNA"/>
</dbReference>
<sequence>MSNLKATPAELTSGAERVDREKDALAAILGQVRGKVEGSSSVWASDSSAQFVLLMQKYDDASNKLHTSLTEIADNLRANARGYDTTEVANVDAVKSVNSLLNL</sequence>
<accession>A0A848KES2</accession>
<dbReference type="Pfam" id="PF06013">
    <property type="entry name" value="WXG100"/>
    <property type="match status" value="1"/>
</dbReference>
<comment type="caution">
    <text evidence="2">The sequence shown here is derived from an EMBL/GenBank/DDBJ whole genome shotgun (WGS) entry which is preliminary data.</text>
</comment>
<dbReference type="NCBIfam" id="TIGR03930">
    <property type="entry name" value="WXG100_ESAT6"/>
    <property type="match status" value="1"/>
</dbReference>